<dbReference type="Proteomes" id="UP000032141">
    <property type="component" value="Chromosome C1"/>
</dbReference>
<dbReference type="HOGENOM" id="CLU_2981800_0_0_1"/>
<organism evidence="1 2">
    <name type="scientific">Brassica oleracea var. oleracea</name>
    <dbReference type="NCBI Taxonomy" id="109376"/>
    <lineage>
        <taxon>Eukaryota</taxon>
        <taxon>Viridiplantae</taxon>
        <taxon>Streptophyta</taxon>
        <taxon>Embryophyta</taxon>
        <taxon>Tracheophyta</taxon>
        <taxon>Spermatophyta</taxon>
        <taxon>Magnoliopsida</taxon>
        <taxon>eudicotyledons</taxon>
        <taxon>Gunneridae</taxon>
        <taxon>Pentapetalae</taxon>
        <taxon>rosids</taxon>
        <taxon>malvids</taxon>
        <taxon>Brassicales</taxon>
        <taxon>Brassicaceae</taxon>
        <taxon>Brassiceae</taxon>
        <taxon>Brassica</taxon>
    </lineage>
</organism>
<reference evidence="1" key="2">
    <citation type="submission" date="2015-03" db="UniProtKB">
        <authorList>
            <consortium name="EnsemblPlants"/>
        </authorList>
    </citation>
    <scope>IDENTIFICATION</scope>
</reference>
<dbReference type="Gramene" id="Bo1g055290.1">
    <property type="protein sequence ID" value="Bo1g055290.1"/>
    <property type="gene ID" value="Bo1g055290"/>
</dbReference>
<reference evidence="1 2" key="1">
    <citation type="journal article" date="2014" name="Genome Biol.">
        <title>Transcriptome and methylome profiling reveals relics of genome dominance in the mesopolyploid Brassica oleracea.</title>
        <authorList>
            <person name="Parkin I.A."/>
            <person name="Koh C."/>
            <person name="Tang H."/>
            <person name="Robinson S.J."/>
            <person name="Kagale S."/>
            <person name="Clarke W.E."/>
            <person name="Town C.D."/>
            <person name="Nixon J."/>
            <person name="Krishnakumar V."/>
            <person name="Bidwell S.L."/>
            <person name="Denoeud F."/>
            <person name="Belcram H."/>
            <person name="Links M.G."/>
            <person name="Just J."/>
            <person name="Clarke C."/>
            <person name="Bender T."/>
            <person name="Huebert T."/>
            <person name="Mason A.S."/>
            <person name="Pires J.C."/>
            <person name="Barker G."/>
            <person name="Moore J."/>
            <person name="Walley P.G."/>
            <person name="Manoli S."/>
            <person name="Batley J."/>
            <person name="Edwards D."/>
            <person name="Nelson M.N."/>
            <person name="Wang X."/>
            <person name="Paterson A.H."/>
            <person name="King G."/>
            <person name="Bancroft I."/>
            <person name="Chalhoub B."/>
            <person name="Sharpe A.G."/>
        </authorList>
    </citation>
    <scope>NUCLEOTIDE SEQUENCE</scope>
    <source>
        <strain evidence="1 2">cv. TO1000</strain>
    </source>
</reference>
<proteinExistence type="predicted"/>
<dbReference type="AlphaFoldDB" id="A0A0D3A7T1"/>
<evidence type="ECO:0000313" key="2">
    <source>
        <dbReference type="Proteomes" id="UP000032141"/>
    </source>
</evidence>
<sequence>MEKMWYKLPYEDILDKKPLFDNVEENKRKTNAIIPDLTSLGCLFFVFRCLLWSSDMTF</sequence>
<accession>A0A0D3A7T1</accession>
<evidence type="ECO:0000313" key="1">
    <source>
        <dbReference type="EnsemblPlants" id="Bo1g055290.1"/>
    </source>
</evidence>
<dbReference type="EnsemblPlants" id="Bo1g055290.1">
    <property type="protein sequence ID" value="Bo1g055290.1"/>
    <property type="gene ID" value="Bo1g055290"/>
</dbReference>
<keyword evidence="2" id="KW-1185">Reference proteome</keyword>
<protein>
    <submittedName>
        <fullName evidence="1">Uncharacterized protein</fullName>
    </submittedName>
</protein>
<name>A0A0D3A7T1_BRAOL</name>